<dbReference type="Proteomes" id="UP000559010">
    <property type="component" value="Unassembled WGS sequence"/>
</dbReference>
<gene>
    <name evidence="2" type="ORF">HH304_10020</name>
</gene>
<dbReference type="PANTHER" id="PTHR48080">
    <property type="entry name" value="D-GALACTONATE DEHYDRATASE-RELATED"/>
    <property type="match status" value="1"/>
</dbReference>
<dbReference type="Gene3D" id="3.20.20.120">
    <property type="entry name" value="Enolase-like C-terminal domain"/>
    <property type="match status" value="1"/>
</dbReference>
<evidence type="ECO:0000259" key="1">
    <source>
        <dbReference type="Pfam" id="PF13378"/>
    </source>
</evidence>
<accession>A0A848IYM4</accession>
<dbReference type="SUPFAM" id="SSF51604">
    <property type="entry name" value="Enolase C-terminal domain-like"/>
    <property type="match status" value="1"/>
</dbReference>
<dbReference type="EMBL" id="JABBNU010000005">
    <property type="protein sequence ID" value="NMM48736.1"/>
    <property type="molecule type" value="Genomic_DNA"/>
</dbReference>
<dbReference type="GO" id="GO:0016854">
    <property type="term" value="F:racemase and epimerase activity"/>
    <property type="evidence" value="ECO:0007669"/>
    <property type="project" value="UniProtKB-ARBA"/>
</dbReference>
<name>A0A848IYM4_9BACT</name>
<feature type="domain" description="Enolase C-terminal" evidence="1">
    <location>
        <begin position="180"/>
        <end position="396"/>
    </location>
</feature>
<dbReference type="RefSeq" id="WP_169680943.1">
    <property type="nucleotide sequence ID" value="NZ_JABBNU010000005.1"/>
</dbReference>
<evidence type="ECO:0000313" key="2">
    <source>
        <dbReference type="EMBL" id="NMM48736.1"/>
    </source>
</evidence>
<dbReference type="Pfam" id="PF13378">
    <property type="entry name" value="MR_MLE_C"/>
    <property type="match status" value="1"/>
</dbReference>
<organism evidence="2 3">
    <name type="scientific">Marinigracilibium pacificum</name>
    <dbReference type="NCBI Taxonomy" id="2729599"/>
    <lineage>
        <taxon>Bacteria</taxon>
        <taxon>Pseudomonadati</taxon>
        <taxon>Bacteroidota</taxon>
        <taxon>Cytophagia</taxon>
        <taxon>Cytophagales</taxon>
        <taxon>Flammeovirgaceae</taxon>
        <taxon>Marinigracilibium</taxon>
    </lineage>
</organism>
<dbReference type="SUPFAM" id="SSF54826">
    <property type="entry name" value="Enolase N-terminal domain-like"/>
    <property type="match status" value="1"/>
</dbReference>
<dbReference type="InterPro" id="IPR036849">
    <property type="entry name" value="Enolase-like_C_sf"/>
</dbReference>
<sequence length="408" mass="45999">MMKRRDFVLNSLKGVMAVSVGGLLPACEFSNKNTDSFKIDKIELFRYDSNIPRYFSWGTWYNRQQVFLKLTSGNHVGWSETNGSTNNPDLDLNIWAQFLRPLLGINVYDAYKKIKENQVESSNFSVPQLEFIEMNLLDLIGRIENKPAVELLGLKGTAAVPGLFCILNNDLREVEQNIYKAIDQKLDTHVKFKMYGKKEFDLQIAEMARKLLGEKAFILSDVNKGYKDWSQVEQLAEILIDLNKAGLNACEDPAKLTNEQWIQLQNEVGDLDLIPDYVLRPAWEGIGRIEAGMGRYFNMHPDTMGSFHHLPAMSEKIKSFDAGIMIGDASLVGPACSAWQQVAIGVGASWVEAIEKQEDSEAYLNCVITKPTFRNNEGRFAMKKVPGFGVELDEDKLKSFCAQSVSII</sequence>
<proteinExistence type="predicted"/>
<protein>
    <recommendedName>
        <fullName evidence="1">Enolase C-terminal domain-containing protein</fullName>
    </recommendedName>
</protein>
<keyword evidence="3" id="KW-1185">Reference proteome</keyword>
<comment type="caution">
    <text evidence="2">The sequence shown here is derived from an EMBL/GenBank/DDBJ whole genome shotgun (WGS) entry which is preliminary data.</text>
</comment>
<dbReference type="AlphaFoldDB" id="A0A848IYM4"/>
<dbReference type="InterPro" id="IPR029065">
    <property type="entry name" value="Enolase_C-like"/>
</dbReference>
<evidence type="ECO:0000313" key="3">
    <source>
        <dbReference type="Proteomes" id="UP000559010"/>
    </source>
</evidence>
<dbReference type="InterPro" id="IPR034593">
    <property type="entry name" value="DgoD-like"/>
</dbReference>
<dbReference type="Gene3D" id="3.30.390.10">
    <property type="entry name" value="Enolase-like, N-terminal domain"/>
    <property type="match status" value="1"/>
</dbReference>
<dbReference type="InterPro" id="IPR029017">
    <property type="entry name" value="Enolase-like_N"/>
</dbReference>
<reference evidence="2 3" key="1">
    <citation type="submission" date="2020-04" db="EMBL/GenBank/DDBJ databases">
        <title>Flammeovirgaceae bacterium KN852 isolated from deep sea.</title>
        <authorList>
            <person name="Zhang D.-C."/>
        </authorList>
    </citation>
    <scope>NUCLEOTIDE SEQUENCE [LARGE SCALE GENOMIC DNA]</scope>
    <source>
        <strain evidence="2 3">KN852</strain>
    </source>
</reference>